<dbReference type="PANTHER" id="PTHR12743:SF0">
    <property type="entry name" value="HOLOCYTOCHROME C-TYPE SYNTHASE"/>
    <property type="match status" value="1"/>
</dbReference>
<evidence type="ECO:0000256" key="3">
    <source>
        <dbReference type="ARBA" id="ARBA00022617"/>
    </source>
</evidence>
<dbReference type="PROSITE" id="PS00821">
    <property type="entry name" value="CYTO_HEME_LYASE_1"/>
    <property type="match status" value="1"/>
</dbReference>
<keyword evidence="9 10" id="KW-0456">Lyase</keyword>
<feature type="compositionally biased region" description="Low complexity" evidence="11">
    <location>
        <begin position="201"/>
        <end position="220"/>
    </location>
</feature>
<evidence type="ECO:0000256" key="7">
    <source>
        <dbReference type="ARBA" id="ARBA00023128"/>
    </source>
</evidence>
<evidence type="ECO:0000256" key="2">
    <source>
        <dbReference type="ARBA" id="ARBA00007255"/>
    </source>
</evidence>
<sequence>MNADLVDLVFLTRSQPSAPIPSSVAIDYDTHHHHHTMSDSSNGAAPETCPVDHKAREAWLQHARAANPDGAHPPHPPHPTPPIQAGSPQSPHTQSSSWTQSLLSLTPFSSSSTPPPSTNAPATAPPAGPADAGAEVCPVDHKSREAWLAQARAASAANASSNPHPSPPSDLPANPHQTPEAAPSSPQPSRSWTQSLKSYIPFTSSAAPTPTATSNQPPAAGTKPGLDTDREVSTIPRTATSAYPGTSRPSNHEQETGADEATGNWIYPSQKMFFDAMKRKGHDTRAADMATVVPIHNAVNERAWKEIKEWEAPYLEGTACDGPKLHSFLGLSTNMSPKARVNTLLGYTPPFDRHDWVVDRCGVQVEYVIDFYAGRPDAHGKPSFYLDVRPKLNSWEGVKMRALRGVGLA</sequence>
<name>A0A1G4ASG9_9PEZI</name>
<evidence type="ECO:0000256" key="4">
    <source>
        <dbReference type="ARBA" id="ARBA00022723"/>
    </source>
</evidence>
<keyword evidence="8 10" id="KW-0472">Membrane</keyword>
<dbReference type="Proteomes" id="UP000176998">
    <property type="component" value="Unassembled WGS sequence"/>
</dbReference>
<dbReference type="GeneID" id="34565743"/>
<dbReference type="PROSITE" id="PS00822">
    <property type="entry name" value="CYTO_HEME_LYASE_2"/>
    <property type="match status" value="1"/>
</dbReference>
<feature type="region of interest" description="Disordered" evidence="11">
    <location>
        <begin position="63"/>
        <end position="262"/>
    </location>
</feature>
<dbReference type="PANTHER" id="PTHR12743">
    <property type="entry name" value="CYTOCHROME C1 HEME LYASE"/>
    <property type="match status" value="1"/>
</dbReference>
<proteinExistence type="inferred from homology"/>
<comment type="similarity">
    <text evidence="2 10">Belongs to the cytochrome c-type heme lyase family.</text>
</comment>
<dbReference type="RefSeq" id="XP_022469269.1">
    <property type="nucleotide sequence ID" value="XM_022624233.1"/>
</dbReference>
<keyword evidence="5 10" id="KW-0999">Mitochondrion inner membrane</keyword>
<keyword evidence="3 10" id="KW-0349">Heme</keyword>
<dbReference type="AlphaFoldDB" id="A0A1G4ASG9"/>
<feature type="compositionally biased region" description="Pro residues" evidence="11">
    <location>
        <begin position="71"/>
        <end position="82"/>
    </location>
</feature>
<feature type="compositionally biased region" description="Polar residues" evidence="11">
    <location>
        <begin position="235"/>
        <end position="249"/>
    </location>
</feature>
<keyword evidence="7 10" id="KW-0496">Mitochondrion</keyword>
<evidence type="ECO:0000256" key="10">
    <source>
        <dbReference type="RuleBase" id="RU363130"/>
    </source>
</evidence>
<gene>
    <name evidence="12" type="ORF">CORC01_12614</name>
</gene>
<feature type="compositionally biased region" description="Pro residues" evidence="11">
    <location>
        <begin position="113"/>
        <end position="128"/>
    </location>
</feature>
<dbReference type="STRING" id="1209926.A0A1G4ASG9"/>
<keyword evidence="6 10" id="KW-0408">Iron</keyword>
<dbReference type="InterPro" id="IPR000511">
    <property type="entry name" value="Holocyt_c/c1_synthase"/>
</dbReference>
<evidence type="ECO:0000256" key="6">
    <source>
        <dbReference type="ARBA" id="ARBA00023004"/>
    </source>
</evidence>
<keyword evidence="13" id="KW-1185">Reference proteome</keyword>
<reference evidence="12 13" key="1">
    <citation type="submission" date="2016-09" db="EMBL/GenBank/DDBJ databases">
        <authorList>
            <person name="Capua I."/>
            <person name="De Benedictis P."/>
            <person name="Joannis T."/>
            <person name="Lombin L.H."/>
            <person name="Cattoli G."/>
        </authorList>
    </citation>
    <scope>NUCLEOTIDE SEQUENCE [LARGE SCALE GENOMIC DNA]</scope>
    <source>
        <strain evidence="12 13">IMI 309357</strain>
    </source>
</reference>
<dbReference type="GO" id="GO:0046872">
    <property type="term" value="F:metal ion binding"/>
    <property type="evidence" value="ECO:0007669"/>
    <property type="project" value="UniProtKB-KW"/>
</dbReference>
<comment type="caution">
    <text evidence="12">The sequence shown here is derived from an EMBL/GenBank/DDBJ whole genome shotgun (WGS) entry which is preliminary data.</text>
</comment>
<feature type="compositionally biased region" description="Low complexity" evidence="11">
    <location>
        <begin position="93"/>
        <end position="112"/>
    </location>
</feature>
<dbReference type="GO" id="GO:0005743">
    <property type="term" value="C:mitochondrial inner membrane"/>
    <property type="evidence" value="ECO:0007669"/>
    <property type="project" value="UniProtKB-SubCell"/>
</dbReference>
<keyword evidence="4 10" id="KW-0479">Metal-binding</keyword>
<dbReference type="GO" id="GO:0004408">
    <property type="term" value="F:holocytochrome-c synthase activity"/>
    <property type="evidence" value="ECO:0007669"/>
    <property type="project" value="UniProtKB-EC"/>
</dbReference>
<comment type="function">
    <text evidence="10">Lyase that catalyzes the covalent linking of the heme group to the cytochrome C apoprotein to produce the mature functional cytochrome.</text>
</comment>
<dbReference type="OrthoDB" id="4243at2759"/>
<evidence type="ECO:0000256" key="9">
    <source>
        <dbReference type="ARBA" id="ARBA00023239"/>
    </source>
</evidence>
<feature type="compositionally biased region" description="Low complexity" evidence="11">
    <location>
        <begin position="149"/>
        <end position="163"/>
    </location>
</feature>
<comment type="subcellular location">
    <subcellularLocation>
        <location evidence="1 10">Mitochondrion inner membrane</location>
    </subcellularLocation>
</comment>
<feature type="compositionally biased region" description="Polar residues" evidence="11">
    <location>
        <begin position="187"/>
        <end position="197"/>
    </location>
</feature>
<evidence type="ECO:0000256" key="1">
    <source>
        <dbReference type="ARBA" id="ARBA00004273"/>
    </source>
</evidence>
<evidence type="ECO:0000256" key="8">
    <source>
        <dbReference type="ARBA" id="ARBA00023136"/>
    </source>
</evidence>
<dbReference type="EC" id="4.4.1.17" evidence="10"/>
<organism evidence="12 13">
    <name type="scientific">Colletotrichum orchidophilum</name>
    <dbReference type="NCBI Taxonomy" id="1209926"/>
    <lineage>
        <taxon>Eukaryota</taxon>
        <taxon>Fungi</taxon>
        <taxon>Dikarya</taxon>
        <taxon>Ascomycota</taxon>
        <taxon>Pezizomycotina</taxon>
        <taxon>Sordariomycetes</taxon>
        <taxon>Hypocreomycetidae</taxon>
        <taxon>Glomerellales</taxon>
        <taxon>Glomerellaceae</taxon>
        <taxon>Colletotrichum</taxon>
    </lineage>
</organism>
<evidence type="ECO:0000313" key="13">
    <source>
        <dbReference type="Proteomes" id="UP000176998"/>
    </source>
</evidence>
<dbReference type="EMBL" id="MJBS01000159">
    <property type="protein sequence ID" value="OHE92099.1"/>
    <property type="molecule type" value="Genomic_DNA"/>
</dbReference>
<evidence type="ECO:0000256" key="5">
    <source>
        <dbReference type="ARBA" id="ARBA00022792"/>
    </source>
</evidence>
<evidence type="ECO:0000256" key="11">
    <source>
        <dbReference type="SAM" id="MobiDB-lite"/>
    </source>
</evidence>
<comment type="catalytic activity">
    <reaction evidence="10">
        <text>holo-[cytochrome c] = apo-[cytochrome c] + heme b</text>
        <dbReference type="Rhea" id="RHEA:22648"/>
        <dbReference type="Rhea" id="RHEA-COMP:10725"/>
        <dbReference type="Rhea" id="RHEA-COMP:10726"/>
        <dbReference type="ChEBI" id="CHEBI:29950"/>
        <dbReference type="ChEBI" id="CHEBI:60344"/>
        <dbReference type="ChEBI" id="CHEBI:83739"/>
        <dbReference type="EC" id="4.4.1.17"/>
    </reaction>
</comment>
<evidence type="ECO:0000313" key="12">
    <source>
        <dbReference type="EMBL" id="OHE92099.1"/>
    </source>
</evidence>
<protein>
    <recommendedName>
        <fullName evidence="10">Holocytochrome c-type synthase</fullName>
        <ecNumber evidence="10">4.4.1.17</ecNumber>
    </recommendedName>
</protein>
<accession>A0A1G4ASG9</accession>
<dbReference type="Pfam" id="PF01265">
    <property type="entry name" value="Cyto_heme_lyase"/>
    <property type="match status" value="1"/>
</dbReference>